<accession>A0A6J4QSC8</accession>
<dbReference type="AlphaFoldDB" id="A0A6J4QSC8"/>
<sequence>MIPVQYRDPETEEVLDGRYEEEVPRIGQRVMLDGAWECEVLYRWKFHPSCCVVYVRPVRETAHKKEFAAA</sequence>
<protein>
    <submittedName>
        <fullName evidence="1">Uncharacterized protein</fullName>
    </submittedName>
</protein>
<gene>
    <name evidence="1" type="ORF">AVDCRST_MAG14-1263</name>
</gene>
<name>A0A6J4QSC8_9ACTN</name>
<evidence type="ECO:0000313" key="1">
    <source>
        <dbReference type="EMBL" id="CAA9453628.1"/>
    </source>
</evidence>
<organism evidence="1">
    <name type="scientific">uncultured Rubrobacteraceae bacterium</name>
    <dbReference type="NCBI Taxonomy" id="349277"/>
    <lineage>
        <taxon>Bacteria</taxon>
        <taxon>Bacillati</taxon>
        <taxon>Actinomycetota</taxon>
        <taxon>Rubrobacteria</taxon>
        <taxon>Rubrobacterales</taxon>
        <taxon>Rubrobacteraceae</taxon>
        <taxon>environmental samples</taxon>
    </lineage>
</organism>
<reference evidence="1" key="1">
    <citation type="submission" date="2020-02" db="EMBL/GenBank/DDBJ databases">
        <authorList>
            <person name="Meier V. D."/>
        </authorList>
    </citation>
    <scope>NUCLEOTIDE SEQUENCE</scope>
    <source>
        <strain evidence="1">AVDCRST_MAG14</strain>
    </source>
</reference>
<dbReference type="EMBL" id="CADCVG010000051">
    <property type="protein sequence ID" value="CAA9453628.1"/>
    <property type="molecule type" value="Genomic_DNA"/>
</dbReference>
<proteinExistence type="predicted"/>